<dbReference type="PANTHER" id="PTHR36223">
    <property type="entry name" value="BETA-LACTAMASE-TYPE TRANSPEPTIDASE FOLD DOMAIN CONTAINING PROTEIN"/>
    <property type="match status" value="1"/>
</dbReference>
<feature type="compositionally biased region" description="Low complexity" evidence="1">
    <location>
        <begin position="131"/>
        <end position="144"/>
    </location>
</feature>
<dbReference type="PANTHER" id="PTHR36223:SF5">
    <property type="entry name" value="BETA-LACTAMASE-TYPE TRANSPEPTIDASE FOLD DOMAIN CONTAINING PROTEIN"/>
    <property type="match status" value="1"/>
</dbReference>
<comment type="caution">
    <text evidence="3">The sequence shown here is derived from an EMBL/GenBank/DDBJ whole genome shotgun (WGS) entry which is preliminary data.</text>
</comment>
<feature type="domain" description="DUF7918" evidence="2">
    <location>
        <begin position="789"/>
        <end position="895"/>
    </location>
</feature>
<reference evidence="3 4" key="1">
    <citation type="submission" date="2015-07" db="EMBL/GenBank/DDBJ databases">
        <title>Comparative genomics of the Sigatoka disease complex on banana suggests a link between parallel evolutionary changes in Pseudocercospora fijiensis and Pseudocercospora eumusae and increased virulence on the banana host.</title>
        <authorList>
            <person name="Chang T.-C."/>
            <person name="Salvucci A."/>
            <person name="Crous P.W."/>
            <person name="Stergiopoulos I."/>
        </authorList>
    </citation>
    <scope>NUCLEOTIDE SEQUENCE [LARGE SCALE GENOMIC DNA]</scope>
    <source>
        <strain evidence="3 4">CBS 116634</strain>
    </source>
</reference>
<feature type="compositionally biased region" description="Basic and acidic residues" evidence="1">
    <location>
        <begin position="820"/>
        <end position="831"/>
    </location>
</feature>
<feature type="region of interest" description="Disordered" evidence="1">
    <location>
        <begin position="783"/>
        <end position="802"/>
    </location>
</feature>
<feature type="region of interest" description="Disordered" evidence="1">
    <location>
        <begin position="130"/>
        <end position="163"/>
    </location>
</feature>
<sequence length="1127" mass="124327">MSQRPGEKVVHQDYIARIRYSNALPPPPNPPKLLDIPGTGLAGGQYTSAGYASRLARDQPLNIEADAELGMPIDLIGIPGIFDGDERAIMARSGPQTLHPTDKKLLTPLNSLGKPNAALGQVSFLRRTEYTSSQQTQHFSSSTSKDLLRMRNDKRRKPSLNKEDPINIMRHIVKGFDIAYPRDAYKGEDNVSNLRGAQVTDAELKAWSNPKHPTNSDLKLLDSYPVLPDLDAIPSLGFYMVMKFQSNPVPAGNTYDERIDTAIVRPVPDEQAGEEFQERLREWQESGSTKAEPIREYDYDYYLPEDPAAVHGLKRKLNVNDPENDDPALYTDDNGEGQPAFRYKRLRTYETYNQHGDSKNMYNDSVALALHDPETDVGVTPGAVQRLQKGAYFYPIIQRTAVRPKRPVMGRRAFDEEQKIDQINVMVGEPSEGVQAAQMEKRAERRQGALTTETLKLFVPYIELGEVQFASNTEVHMEQVCPRRNELARAVHHNTAHHTTPHHATAQHSDQKWLGSNTTTTNRVPGSTRLLDRKMPCFKGLAVSIHTPDGPIAEHSIQKQTRANRISAYIPVPPAKVPPGGGKPEQSTFAISITLLTPGLNVPYSTPKATPEDPYPRPRIVGGLPGYGSERGKYQGSVPPYIPRTTNPNETIAAYIYFDGRAKEEVATLLRRGEETWVNSRWVSVPESEGGGLAEREFLFREVGLERWLNGLDLQGSNKEKEERIARRQRRLEKKRRKHKEQSMEDSDDDAGREPKTPARNGVLRYGGEDGSPVEDLAAEDGLFSSDSDSEDEPPQPEAAGQIKVALFRVLASGEIKRGEYSPQFDAHDDGMEGGGDGGDDDVDHTTSFAKPKTLDPKTISTQTVTGLDPPESPYAVFTFFYRGEKQLKKMGIINDPETPKTQQSSRRKSSGPDFSKFGPLKSEGTIGFSGYRDPANGKRKANAKDKDTDAMDSDADDEDEQRLFDGDDEGDVKQENGNFYLSPEDAKRTNEVAEGVQKIKLKRQHSAEPLSESSATRKSPHLKNEDSPSAGTPQSVNSVAANAGTPPEGLTPLPSEASEAFASPFKRQRASLPGVSGSLFTSEAGFLPSSSLSNPASKPDDSQRAASTPDIKAAPAAKQEESDEEL</sequence>
<feature type="region of interest" description="Disordered" evidence="1">
    <location>
        <begin position="495"/>
        <end position="528"/>
    </location>
</feature>
<dbReference type="GO" id="GO:0016593">
    <property type="term" value="C:Cdc73/Paf1 complex"/>
    <property type="evidence" value="ECO:0007669"/>
    <property type="project" value="InterPro"/>
</dbReference>
<dbReference type="InterPro" id="IPR007133">
    <property type="entry name" value="RNA_pol_II-assoc_Paf1"/>
</dbReference>
<dbReference type="Pfam" id="PF25534">
    <property type="entry name" value="DUF7918"/>
    <property type="match status" value="1"/>
</dbReference>
<keyword evidence="4" id="KW-1185">Reference proteome</keyword>
<organism evidence="3 4">
    <name type="scientific">Pseudocercospora musae</name>
    <dbReference type="NCBI Taxonomy" id="113226"/>
    <lineage>
        <taxon>Eukaryota</taxon>
        <taxon>Fungi</taxon>
        <taxon>Dikarya</taxon>
        <taxon>Ascomycota</taxon>
        <taxon>Pezizomycotina</taxon>
        <taxon>Dothideomycetes</taxon>
        <taxon>Dothideomycetidae</taxon>
        <taxon>Mycosphaerellales</taxon>
        <taxon>Mycosphaerellaceae</taxon>
        <taxon>Pseudocercospora</taxon>
    </lineage>
</organism>
<evidence type="ECO:0000259" key="2">
    <source>
        <dbReference type="Pfam" id="PF25534"/>
    </source>
</evidence>
<feature type="region of interest" description="Disordered" evidence="1">
    <location>
        <begin position="820"/>
        <end position="870"/>
    </location>
</feature>
<proteinExistence type="predicted"/>
<gene>
    <name evidence="3" type="ORF">AC579_3113</name>
</gene>
<protein>
    <recommendedName>
        <fullName evidence="2">DUF7918 domain-containing protein</fullName>
    </recommendedName>
</protein>
<evidence type="ECO:0000256" key="1">
    <source>
        <dbReference type="SAM" id="MobiDB-lite"/>
    </source>
</evidence>
<accession>A0A139IA33</accession>
<dbReference type="AlphaFoldDB" id="A0A139IA33"/>
<evidence type="ECO:0000313" key="3">
    <source>
        <dbReference type="EMBL" id="KXT11583.1"/>
    </source>
</evidence>
<dbReference type="STRING" id="113226.A0A139IA33"/>
<dbReference type="InterPro" id="IPR057678">
    <property type="entry name" value="DUF7918"/>
</dbReference>
<dbReference type="Proteomes" id="UP000073492">
    <property type="component" value="Unassembled WGS sequence"/>
</dbReference>
<feature type="compositionally biased region" description="Polar residues" evidence="1">
    <location>
        <begin position="1028"/>
        <end position="1041"/>
    </location>
</feature>
<dbReference type="GO" id="GO:0006368">
    <property type="term" value="P:transcription elongation by RNA polymerase II"/>
    <property type="evidence" value="ECO:0007669"/>
    <property type="project" value="InterPro"/>
</dbReference>
<dbReference type="OrthoDB" id="5400327at2759"/>
<feature type="compositionally biased region" description="Acidic residues" evidence="1">
    <location>
        <begin position="951"/>
        <end position="971"/>
    </location>
</feature>
<evidence type="ECO:0000313" key="4">
    <source>
        <dbReference type="Proteomes" id="UP000073492"/>
    </source>
</evidence>
<dbReference type="EMBL" id="LFZO01000192">
    <property type="protein sequence ID" value="KXT11583.1"/>
    <property type="molecule type" value="Genomic_DNA"/>
</dbReference>
<feature type="region of interest" description="Disordered" evidence="1">
    <location>
        <begin position="719"/>
        <end position="776"/>
    </location>
</feature>
<dbReference type="Pfam" id="PF03985">
    <property type="entry name" value="Paf1"/>
    <property type="match status" value="1"/>
</dbReference>
<feature type="compositionally biased region" description="Polar residues" evidence="1">
    <location>
        <begin position="514"/>
        <end position="525"/>
    </location>
</feature>
<name>A0A139IA33_9PEZI</name>
<feature type="compositionally biased region" description="Basic residues" evidence="1">
    <location>
        <begin position="727"/>
        <end position="740"/>
    </location>
</feature>
<feature type="region of interest" description="Disordered" evidence="1">
    <location>
        <begin position="891"/>
        <end position="1127"/>
    </location>
</feature>